<organism evidence="8 9">
    <name type="scientific">Pogona vitticeps</name>
    <name type="common">central bearded dragon</name>
    <dbReference type="NCBI Taxonomy" id="103695"/>
    <lineage>
        <taxon>Eukaryota</taxon>
        <taxon>Metazoa</taxon>
        <taxon>Chordata</taxon>
        <taxon>Craniata</taxon>
        <taxon>Vertebrata</taxon>
        <taxon>Euteleostomi</taxon>
        <taxon>Lepidosauria</taxon>
        <taxon>Squamata</taxon>
        <taxon>Bifurcata</taxon>
        <taxon>Unidentata</taxon>
        <taxon>Episquamata</taxon>
        <taxon>Toxicofera</taxon>
        <taxon>Iguania</taxon>
        <taxon>Acrodonta</taxon>
        <taxon>Agamidae</taxon>
        <taxon>Amphibolurinae</taxon>
        <taxon>Pogona</taxon>
    </lineage>
</organism>
<dbReference type="InterPro" id="IPR016024">
    <property type="entry name" value="ARM-type_fold"/>
</dbReference>
<feature type="compositionally biased region" description="Polar residues" evidence="4">
    <location>
        <begin position="1465"/>
        <end position="1495"/>
    </location>
</feature>
<dbReference type="Pfam" id="PF20425">
    <property type="entry name" value="Neurobeachin"/>
    <property type="match status" value="1"/>
</dbReference>
<dbReference type="Pfam" id="PF15787">
    <property type="entry name" value="DUF4704"/>
    <property type="match status" value="1"/>
</dbReference>
<feature type="transmembrane region" description="Helical" evidence="5">
    <location>
        <begin position="2789"/>
        <end position="2816"/>
    </location>
</feature>
<dbReference type="InterPro" id="IPR011989">
    <property type="entry name" value="ARM-like"/>
</dbReference>
<dbReference type="Pfam" id="PF02138">
    <property type="entry name" value="Beach"/>
    <property type="match status" value="1"/>
</dbReference>
<sequence length="2912" mass="326044">MASKERLYELWMLYFAKKDLAYLQQWLEAFVANFEKIIAVHSLEPRRPEESVSEIPLLPRDVVHVLTQQLTCCVSQTSRQEMAEAGLHQALLLVKFFIIICRNLENVQPDRPPAFVHEVLRLLSAYSKKLKSTRGPSLPYRSELETVTLYALHLYECLFDPYQTWRRQLSGEIVSMKEKSKYKFAPAVLPQEFCAFFQECFQEDEQLPEALQLRLVHLFGAITSGAKQNALLVVTPSSVEVLMLVLRRWCSPLSGAPKDHRLLQLTLKSLVGMVHILHASSPSQRKVEIRAILDSYFKVLNSDQPMGSPEGSPGPHWEEKLIALRVNMLDAIPEMLNCDDRPVLQAIFLSNNCFEHIIRLIQNSKVFDNSSDAIPIHAVRVLTSIMSHSPSAKEVFKERIGYSHLHEVLKSQTQPTRRLLQELLNMAVEGDHSAWPVRPIHNEQPLLILVAWIPELKSRDLQVFLSDWLRKICDASLQSQTTCVKAGMVRCLLDALCAAQPELDEKCSENLLYLLRVLGSLSIRPGELKQLLRLLRTEPGQGAHPYTAQVIRALSGMARKDRPERALHYFDLTPGMAGIMVPAIQKWPGSSFAFHAWVCLLEEARDPSEDAGRLKRKQLYSFFTASGTGFEAFFTTEGMLVVAVCTKKEYMTVALPEFCFSDAAWHCVDIVHITGRRPFGQNLVNVYVDGQLRKVAQLRCPSLGEAFASCCIGSAGHRTTTTSTIYPSPSHSLDLGFASHPSLSRSQSFPASLAPHAWTPIPAQPPKESLVSTIAAGSQDTEWGTPTSLEGHLGSVSIFYEALQPMQVKSLFSSGPNVASPFKPDGDFPELSSKLLLYYTPQACKSNICLDLSPNHFFDGRLTGHKVVNWNAKDVVNCVGGMGVLLPLLDQVASQKKEPADSQETHDLVGPELTSSHNNAQGMIIPLGKSSESRLERNSIAAFLLLVRNFIRGHPVNQESLVQCHGPSIIGALLQKVSSQAMDLNVLMASQILMEQVASEGHGLLLHLLYQYLLFDFRIWSNCDFAVRLGHIQYLSNIIKDPKQKVRKKYGVQYILDSIRTYYGVCKERPLATDDIRTVQTSLFSLVKDFLSRNFSTEEMQSSLNYLAAVNEEHQVCGMLEVIHSLQKSSPSQEQVYAFLFEPGNIEILFSLLVQRKFSDDVRERIFKILHKLLKYEKVNERSKHQLKLKDIGYQGFLSSLNDIPVSMLLFRCLLEQVLSSESPNYQDLVAVVYLSHRADLAVRLDVCRKLFHLIYSQHDPVKQLAKLAGWQDTLTKLYVKESYESRQHSLSGSANGVGGFGLRKASDPPGVNGEKAPGADPTSPSALRDLDVFLPLGCDASDPELSEGFSDPSFSPTGRRSEPFPPYAFKPFDSLDLVSHSSSSNNVDLPGPRDAQAGDTPRADRVYHPLSPFSMSPFDLGLDLSSSGSVATVESGDQTPVSLPETPSPLESFKPFPGTRARKSSSLSNVLDETSYQETLPSDTISNTSNPQQTPEEELCNLLTNIIFSVTWRGVEGWDDPAWKERGQVFSVLTKLGSACELVRPPDEIKRSLLEMMMESALTDIKESTPAMLPSLTQNALKLLRLLQDFLFAEGHNNQALWSEKVYEGVNSLLDKLGVWYHLANGTSDLKEMAQIGLRVLMGYIMLEDVQLQSLAYVKLHSLLQTASAPKKEEACYLLGKLETPLQRSLHDKSETFSWLVPIVRTLMDQCYDVLQLQHFLPSLPPTNGSPTFYEDFQVFCTTPEWTAFIEKQVQPTMAQFETDTFAKSHDHMSNFWNSCYDALMSSSQRREKEKAESRRKFQEHILEPVMKRAKYENIRHTNMLKQVNNHHHTVLKQWRGLRRLLTSQRSAWAERNPPEIHWKLSNAETYSRMRLKLVPNYTFDRHSEASALRDNQGADGLHNSAESIPLAVAKEAKVSEMQDDELDEEDLSFLDSHAEPKEQSQREKLVISEDCELITIVAVIPGRLEVTTQHIYFYDGSSEKDDTEEGIGYDFKRPLSQLREVHLRRYNLRRSALEFFFIDQANYFLNFKKMVRNKVYFSILSLRPPNQIYFASRSPQELLKASGLTQKWVYREISNFEYLMQLNTIAGRTYNDLSQYPVFPWILKDYVSETLDLSDPAVFRDLSKPIGVANDRHAKDVKEKYESFEDPTGMIDKFHYGTHYSNAAGVMHYLIRTEPFTTLHIQLQSGRFDCSDRQFHSVPAAWQARMENPVDVKELIPEFFYFTDFLENQNGFDLGILQMSNEKVGDVVLPRWARSPEDFIHKHRKALESEYVSAHLHEWIDLIFGYKQRGPAAVEALNVFYYCTYEGAVDLDAIVDPTQRKALEGIISNFGQTPCQLLKEPHPARLSAEDAARRLSRLDSFSPNVFENLGQLKSFFGESISDGIPLVKAVVPKNQAHSFMTQGSPDVLVTVSANGLLGTHGWLPYDKNISNYFSFTKDSTVSNSKTQRYLYGPFAPGVDVSSKTLAVSHDGRLLFSGGHWDNSLRVTSLSKGKVVGHISRHIDVITCLALDLCGIYLISGSRDTTCMIWQVLQQGGFSCGLAPKPVQVLYGHDEEVTCVAISTELDMAVSGSKDGTIIVHTIRRGQFMKSLKPPGESSLPVTIANLAVGHEGQIVVQTTVEGRASLKVCPSPLLRQWQAPLLPSTGRGGHRHVPHGGVCRAGDRSVFAADPGPSEPPGRRFPFGHEGPHPQRLRDKGEEPHPGGPGGREADRGWGRSALGGEDRAVPPAAVALVTAHLPSVVRRDGIQPNRVQIAGEDRLFLLLISGSRGCCTRTHDASWPPLLLLLLMMIFGPGLLVTGCCLMGFLVLWSETLQTSLADAAPKTALQARGGCTCIFEGLLRVCRMGSGRLSGPPSRSSSIPNLITIIISIVVTILLFLRSLKWQMFVMSRLTLERERGRGPGGAI</sequence>
<dbReference type="SUPFAM" id="SSF50978">
    <property type="entry name" value="WD40 repeat-like"/>
    <property type="match status" value="1"/>
</dbReference>
<reference evidence="9" key="1">
    <citation type="submission" date="2025-08" db="UniProtKB">
        <authorList>
            <consortium name="RefSeq"/>
        </authorList>
    </citation>
    <scope>IDENTIFICATION</scope>
</reference>
<feature type="compositionally biased region" description="Basic and acidic residues" evidence="4">
    <location>
        <begin position="2692"/>
        <end position="2707"/>
    </location>
</feature>
<keyword evidence="2" id="KW-0677">Repeat</keyword>
<feature type="region of interest" description="Disordered" evidence="4">
    <location>
        <begin position="1346"/>
        <end position="1367"/>
    </location>
</feature>
<dbReference type="CDD" id="cd01201">
    <property type="entry name" value="PH_BEACH"/>
    <property type="match status" value="1"/>
</dbReference>
<dbReference type="InterPro" id="IPR050865">
    <property type="entry name" value="BEACH_Domain"/>
</dbReference>
<feature type="transmembrane region" description="Helical" evidence="5">
    <location>
        <begin position="2867"/>
        <end position="2885"/>
    </location>
</feature>
<feature type="repeat" description="WD" evidence="3">
    <location>
        <begin position="2555"/>
        <end position="2596"/>
    </location>
</feature>
<feature type="region of interest" description="Disordered" evidence="4">
    <location>
        <begin position="2650"/>
        <end position="2727"/>
    </location>
</feature>
<dbReference type="InterPro" id="IPR031570">
    <property type="entry name" value="NBEA/BDCP_DUF4704"/>
</dbReference>
<dbReference type="GeneID" id="110091503"/>
<dbReference type="InterPro" id="IPR023362">
    <property type="entry name" value="PH-BEACH_dom"/>
</dbReference>
<gene>
    <name evidence="9" type="primary">NBEAL2</name>
</gene>
<feature type="domain" description="BEACH-type PH" evidence="7">
    <location>
        <begin position="1946"/>
        <end position="2046"/>
    </location>
</feature>
<dbReference type="PANTHER" id="PTHR13743:SF111">
    <property type="entry name" value="NEUROBEACHIN-LIKE PROTEIN 2"/>
    <property type="match status" value="1"/>
</dbReference>
<evidence type="ECO:0000313" key="8">
    <source>
        <dbReference type="Proteomes" id="UP001652642"/>
    </source>
</evidence>
<keyword evidence="5" id="KW-0812">Transmembrane</keyword>
<keyword evidence="5" id="KW-0472">Membrane</keyword>
<feature type="region of interest" description="Disordered" evidence="4">
    <location>
        <begin position="1381"/>
        <end position="1409"/>
    </location>
</feature>
<dbReference type="Gene3D" id="2.130.10.10">
    <property type="entry name" value="YVTN repeat-like/Quinoprotein amine dehydrogenase"/>
    <property type="match status" value="1"/>
</dbReference>
<dbReference type="InterPro" id="IPR011993">
    <property type="entry name" value="PH-like_dom_sf"/>
</dbReference>
<keyword evidence="8" id="KW-1185">Reference proteome</keyword>
<proteinExistence type="predicted"/>
<protein>
    <submittedName>
        <fullName evidence="9">Neurobeachin-like protein 2 isoform X1</fullName>
    </submittedName>
</protein>
<dbReference type="PROSITE" id="PS51783">
    <property type="entry name" value="PH_BEACH"/>
    <property type="match status" value="1"/>
</dbReference>
<feature type="region of interest" description="Disordered" evidence="4">
    <location>
        <begin position="1291"/>
        <end position="1325"/>
    </location>
</feature>
<dbReference type="Gene3D" id="2.30.29.30">
    <property type="entry name" value="Pleckstrin-homology domain (PH domain)/Phosphotyrosine-binding domain (PTB)"/>
    <property type="match status" value="1"/>
</dbReference>
<dbReference type="PANTHER" id="PTHR13743">
    <property type="entry name" value="BEIGE/BEACH-RELATED"/>
    <property type="match status" value="1"/>
</dbReference>
<dbReference type="PROSITE" id="PS50197">
    <property type="entry name" value="BEACH"/>
    <property type="match status" value="1"/>
</dbReference>
<evidence type="ECO:0000256" key="2">
    <source>
        <dbReference type="ARBA" id="ARBA00022737"/>
    </source>
</evidence>
<dbReference type="InterPro" id="IPR046851">
    <property type="entry name" value="NBCH_WD40"/>
</dbReference>
<evidence type="ECO:0000259" key="6">
    <source>
        <dbReference type="PROSITE" id="PS50197"/>
    </source>
</evidence>
<dbReference type="CDD" id="cd06071">
    <property type="entry name" value="Beach"/>
    <property type="match status" value="1"/>
</dbReference>
<dbReference type="InterPro" id="IPR046852">
    <property type="entry name" value="Neurobeachin_a-sol"/>
</dbReference>
<keyword evidence="5" id="KW-1133">Transmembrane helix</keyword>
<keyword evidence="1 3" id="KW-0853">WD repeat</keyword>
<dbReference type="Gene3D" id="1.10.1540.10">
    <property type="entry name" value="BEACH domain"/>
    <property type="match status" value="1"/>
</dbReference>
<evidence type="ECO:0000256" key="4">
    <source>
        <dbReference type="SAM" id="MobiDB-lite"/>
    </source>
</evidence>
<dbReference type="InterPro" id="IPR015943">
    <property type="entry name" value="WD40/YVTN_repeat-like_dom_sf"/>
</dbReference>
<dbReference type="SMART" id="SM00320">
    <property type="entry name" value="WD40"/>
    <property type="match status" value="3"/>
</dbReference>
<dbReference type="Pfam" id="PF16057">
    <property type="entry name" value="DUF4800"/>
    <property type="match status" value="1"/>
</dbReference>
<feature type="compositionally biased region" description="Low complexity" evidence="4">
    <location>
        <begin position="1381"/>
        <end position="1390"/>
    </location>
</feature>
<dbReference type="InterPro" id="IPR036372">
    <property type="entry name" value="BEACH_dom_sf"/>
</dbReference>
<feature type="compositionally biased region" description="Polar residues" evidence="4">
    <location>
        <begin position="1431"/>
        <end position="1442"/>
    </location>
</feature>
<dbReference type="InterPro" id="IPR001680">
    <property type="entry name" value="WD40_rpt"/>
</dbReference>
<dbReference type="InterPro" id="IPR000409">
    <property type="entry name" value="BEACH_dom"/>
</dbReference>
<feature type="domain" description="BEACH" evidence="6">
    <location>
        <begin position="2059"/>
        <end position="2351"/>
    </location>
</feature>
<dbReference type="PROSITE" id="PS50082">
    <property type="entry name" value="WD_REPEATS_2"/>
    <property type="match status" value="2"/>
</dbReference>
<feature type="region of interest" description="Disordered" evidence="4">
    <location>
        <begin position="1427"/>
        <end position="1496"/>
    </location>
</feature>
<evidence type="ECO:0000256" key="3">
    <source>
        <dbReference type="PROSITE-ProRule" id="PRU00221"/>
    </source>
</evidence>
<dbReference type="Proteomes" id="UP001652642">
    <property type="component" value="Chromosome 6"/>
</dbReference>
<dbReference type="Pfam" id="PF20426">
    <property type="entry name" value="NBCH_WD40"/>
    <property type="match status" value="1"/>
</dbReference>
<feature type="repeat" description="WD" evidence="3">
    <location>
        <begin position="2504"/>
        <end position="2537"/>
    </location>
</feature>
<name>A0ABM5GMJ9_9SAUR</name>
<dbReference type="SUPFAM" id="SSF48371">
    <property type="entry name" value="ARM repeat"/>
    <property type="match status" value="3"/>
</dbReference>
<evidence type="ECO:0000313" key="9">
    <source>
        <dbReference type="RefSeq" id="XP_072858872.1"/>
    </source>
</evidence>
<evidence type="ECO:0000256" key="5">
    <source>
        <dbReference type="SAM" id="Phobius"/>
    </source>
</evidence>
<dbReference type="RefSeq" id="XP_072858872.1">
    <property type="nucleotide sequence ID" value="XM_073002771.1"/>
</dbReference>
<dbReference type="Pfam" id="PF14844">
    <property type="entry name" value="PH_BEACH"/>
    <property type="match status" value="1"/>
</dbReference>
<accession>A0ABM5GMJ9</accession>
<dbReference type="InterPro" id="IPR036322">
    <property type="entry name" value="WD40_repeat_dom_sf"/>
</dbReference>
<dbReference type="SUPFAM" id="SSF81837">
    <property type="entry name" value="BEACH domain"/>
    <property type="match status" value="1"/>
</dbReference>
<evidence type="ECO:0000259" key="7">
    <source>
        <dbReference type="PROSITE" id="PS51783"/>
    </source>
</evidence>
<evidence type="ECO:0000256" key="1">
    <source>
        <dbReference type="ARBA" id="ARBA00022574"/>
    </source>
</evidence>
<dbReference type="Gene3D" id="1.25.10.10">
    <property type="entry name" value="Leucine-rich Repeat Variant"/>
    <property type="match status" value="1"/>
</dbReference>
<dbReference type="SUPFAM" id="SSF50729">
    <property type="entry name" value="PH domain-like"/>
    <property type="match status" value="1"/>
</dbReference>
<dbReference type="SMART" id="SM01026">
    <property type="entry name" value="Beach"/>
    <property type="match status" value="1"/>
</dbReference>